<keyword evidence="3" id="KW-1185">Reference proteome</keyword>
<dbReference type="Gene3D" id="3.10.100.10">
    <property type="entry name" value="Mannose-Binding Protein A, subunit A"/>
    <property type="match status" value="1"/>
</dbReference>
<evidence type="ECO:0000313" key="3">
    <source>
        <dbReference type="Proteomes" id="UP000887540"/>
    </source>
</evidence>
<dbReference type="Proteomes" id="UP000887540">
    <property type="component" value="Unplaced"/>
</dbReference>
<dbReference type="PANTHER" id="PTHR22803">
    <property type="entry name" value="MANNOSE, PHOSPHOLIPASE, LECTIN RECEPTOR RELATED"/>
    <property type="match status" value="1"/>
</dbReference>
<proteinExistence type="predicted"/>
<reference evidence="4" key="1">
    <citation type="submission" date="2022-11" db="UniProtKB">
        <authorList>
            <consortium name="WormBaseParasite"/>
        </authorList>
    </citation>
    <scope>IDENTIFICATION</scope>
</reference>
<dbReference type="AlphaFoldDB" id="A0A914D983"/>
<dbReference type="Pfam" id="PF00059">
    <property type="entry name" value="Lectin_C"/>
    <property type="match status" value="1"/>
</dbReference>
<dbReference type="InterPro" id="IPR016186">
    <property type="entry name" value="C-type_lectin-like/link_sf"/>
</dbReference>
<feature type="signal peptide" evidence="1">
    <location>
        <begin position="1"/>
        <end position="18"/>
    </location>
</feature>
<dbReference type="InterPro" id="IPR001304">
    <property type="entry name" value="C-type_lectin-like"/>
</dbReference>
<protein>
    <submittedName>
        <fullName evidence="4">C-type lectin domain-containing protein</fullName>
    </submittedName>
</protein>
<name>A0A914D983_9BILA</name>
<organism evidence="3 4">
    <name type="scientific">Acrobeloides nanus</name>
    <dbReference type="NCBI Taxonomy" id="290746"/>
    <lineage>
        <taxon>Eukaryota</taxon>
        <taxon>Metazoa</taxon>
        <taxon>Ecdysozoa</taxon>
        <taxon>Nematoda</taxon>
        <taxon>Chromadorea</taxon>
        <taxon>Rhabditida</taxon>
        <taxon>Tylenchina</taxon>
        <taxon>Cephalobomorpha</taxon>
        <taxon>Cephaloboidea</taxon>
        <taxon>Cephalobidae</taxon>
        <taxon>Acrobeloides</taxon>
    </lineage>
</organism>
<dbReference type="InterPro" id="IPR016187">
    <property type="entry name" value="CTDL_fold"/>
</dbReference>
<evidence type="ECO:0000313" key="4">
    <source>
        <dbReference type="WBParaSite" id="ACRNAN_scaffold2000.g28501.t1"/>
    </source>
</evidence>
<dbReference type="InterPro" id="IPR050111">
    <property type="entry name" value="C-type_lectin/snaclec_domain"/>
</dbReference>
<evidence type="ECO:0000256" key="1">
    <source>
        <dbReference type="SAM" id="SignalP"/>
    </source>
</evidence>
<dbReference type="CDD" id="cd00037">
    <property type="entry name" value="CLECT"/>
    <property type="match status" value="1"/>
</dbReference>
<accession>A0A914D983</accession>
<dbReference type="SUPFAM" id="SSF56436">
    <property type="entry name" value="C-type lectin-like"/>
    <property type="match status" value="1"/>
</dbReference>
<dbReference type="WBParaSite" id="ACRNAN_scaffold2000.g28501.t1">
    <property type="protein sequence ID" value="ACRNAN_scaffold2000.g28501.t1"/>
    <property type="gene ID" value="ACRNAN_scaffold2000.g28501"/>
</dbReference>
<dbReference type="PROSITE" id="PS50041">
    <property type="entry name" value="C_TYPE_LECTIN_2"/>
    <property type="match status" value="1"/>
</dbReference>
<dbReference type="SMART" id="SM00034">
    <property type="entry name" value="CLECT"/>
    <property type="match status" value="1"/>
</dbReference>
<feature type="domain" description="C-type lectin" evidence="2">
    <location>
        <begin position="32"/>
        <end position="146"/>
    </location>
</feature>
<evidence type="ECO:0000259" key="2">
    <source>
        <dbReference type="PROSITE" id="PS50041"/>
    </source>
</evidence>
<sequence>MIQLLFLGLAALGYTALAQNPCGSSEWRYSPHTGKCYRLYQEKIGWTAGEFKCYFQGAHHPSIHNPADNQFVSELARQAGIVWLGAAQYGNSVDYVYSDKTPFNFENWEIGTRPPVNRGRKCIKVDGNTGKWVQSCCKVPASLICQKNAAFLPGPIVEEISEADKVAIGKTSNDIRRAKFIRRF</sequence>
<feature type="chain" id="PRO_5036880519" evidence="1">
    <location>
        <begin position="19"/>
        <end position="184"/>
    </location>
</feature>
<keyword evidence="1" id="KW-0732">Signal</keyword>